<evidence type="ECO:0000313" key="2">
    <source>
        <dbReference type="Proteomes" id="UP000031056"/>
    </source>
</evidence>
<dbReference type="GeneID" id="26261958"/>
<dbReference type="OrthoDB" id="2190924at2759"/>
<organism evidence="1 2">
    <name type="scientific">Ordospora colligata OC4</name>
    <dbReference type="NCBI Taxonomy" id="1354746"/>
    <lineage>
        <taxon>Eukaryota</taxon>
        <taxon>Fungi</taxon>
        <taxon>Fungi incertae sedis</taxon>
        <taxon>Microsporidia</taxon>
        <taxon>Ordosporidae</taxon>
        <taxon>Ordospora</taxon>
    </lineage>
</organism>
<protein>
    <submittedName>
        <fullName evidence="1">Uncharacterized protein</fullName>
    </submittedName>
</protein>
<dbReference type="VEuPathDB" id="MicrosporidiaDB:M896_060870"/>
<sequence length="194" mass="21813">MSETSPLASRISKLQESGIFCTIDIDRLGYGSFTTTKTADLNPTVKNANKLRSSIDSLMAQSMNDGIKAQIEVIMLYIKGYIEESKTRSAVHTIKMWKGLAKYVSSVIKALSNDEIAGFIRFVLFNIKFHYMFLEASLIIKQSRKGTNHEGTLSYFLNEYTSMHEMLSSSGSQQFAIVQLCDLEELIKNKINSI</sequence>
<dbReference type="EMBL" id="JOKQ01000006">
    <property type="protein sequence ID" value="KHN69587.1"/>
    <property type="molecule type" value="Genomic_DNA"/>
</dbReference>
<reference evidence="1 2" key="1">
    <citation type="journal article" date="2014" name="MBio">
        <title>The Ordospora colligata genome; evolution of extreme reduction in microsporidia and host-to-parasite horizontal gene transfer.</title>
        <authorList>
            <person name="Pombert J.-F."/>
            <person name="Haag K.L."/>
            <person name="Beidas S."/>
            <person name="Ebert D."/>
            <person name="Keeling P.J."/>
        </authorList>
    </citation>
    <scope>NUCLEOTIDE SEQUENCE [LARGE SCALE GENOMIC DNA]</scope>
    <source>
        <strain evidence="1 2">OC4</strain>
    </source>
</reference>
<dbReference type="InParanoid" id="A0A0B2UKL7"/>
<proteinExistence type="predicted"/>
<evidence type="ECO:0000313" key="1">
    <source>
        <dbReference type="EMBL" id="KHN69587.1"/>
    </source>
</evidence>
<keyword evidence="2" id="KW-1185">Reference proteome</keyword>
<gene>
    <name evidence="1" type="ORF">M896_060870</name>
</gene>
<dbReference type="AlphaFoldDB" id="A0A0B2UKL7"/>
<comment type="caution">
    <text evidence="1">The sequence shown here is derived from an EMBL/GenBank/DDBJ whole genome shotgun (WGS) entry which is preliminary data.</text>
</comment>
<dbReference type="Proteomes" id="UP000031056">
    <property type="component" value="Unassembled WGS sequence"/>
</dbReference>
<accession>A0A0B2UKL7</accession>
<dbReference type="HOGENOM" id="CLU_1408745_0_0_1"/>
<dbReference type="RefSeq" id="XP_014563629.1">
    <property type="nucleotide sequence ID" value="XM_014708143.1"/>
</dbReference>
<name>A0A0B2UKL7_9MICR</name>